<feature type="compositionally biased region" description="Basic and acidic residues" evidence="1">
    <location>
        <begin position="386"/>
        <end position="396"/>
    </location>
</feature>
<comment type="caution">
    <text evidence="2">The sequence shown here is derived from an EMBL/GenBank/DDBJ whole genome shotgun (WGS) entry which is preliminary data.</text>
</comment>
<organism evidence="2 3">
    <name type="scientific">Actinacidiphila bryophytorum</name>
    <dbReference type="NCBI Taxonomy" id="1436133"/>
    <lineage>
        <taxon>Bacteria</taxon>
        <taxon>Bacillati</taxon>
        <taxon>Actinomycetota</taxon>
        <taxon>Actinomycetes</taxon>
        <taxon>Kitasatosporales</taxon>
        <taxon>Streptomycetaceae</taxon>
        <taxon>Actinacidiphila</taxon>
    </lineage>
</organism>
<feature type="compositionally biased region" description="Basic and acidic residues" evidence="1">
    <location>
        <begin position="177"/>
        <end position="188"/>
    </location>
</feature>
<protein>
    <submittedName>
        <fullName evidence="2">Uncharacterized protein</fullName>
    </submittedName>
</protein>
<evidence type="ECO:0000313" key="3">
    <source>
        <dbReference type="Proteomes" id="UP001153328"/>
    </source>
</evidence>
<feature type="compositionally biased region" description="Basic residues" evidence="1">
    <location>
        <begin position="58"/>
        <end position="92"/>
    </location>
</feature>
<accession>A0A9W4H2Q6</accession>
<reference evidence="2" key="1">
    <citation type="submission" date="2021-06" db="EMBL/GenBank/DDBJ databases">
        <authorList>
            <person name="Arsene-Ploetze F."/>
        </authorList>
    </citation>
    <scope>NUCLEOTIDE SEQUENCE</scope>
    <source>
        <strain evidence="2">SBRY1</strain>
    </source>
</reference>
<proteinExistence type="predicted"/>
<feature type="compositionally biased region" description="Basic residues" evidence="1">
    <location>
        <begin position="159"/>
        <end position="172"/>
    </location>
</feature>
<keyword evidence="3" id="KW-1185">Reference proteome</keyword>
<dbReference type="EMBL" id="CAJVAX010000018">
    <property type="protein sequence ID" value="CAG7646173.1"/>
    <property type="molecule type" value="Genomic_DNA"/>
</dbReference>
<feature type="compositionally biased region" description="Basic residues" evidence="1">
    <location>
        <begin position="104"/>
        <end position="132"/>
    </location>
</feature>
<feature type="compositionally biased region" description="Basic residues" evidence="1">
    <location>
        <begin position="212"/>
        <end position="244"/>
    </location>
</feature>
<feature type="compositionally biased region" description="Basic and acidic residues" evidence="1">
    <location>
        <begin position="469"/>
        <end position="497"/>
    </location>
</feature>
<feature type="region of interest" description="Disordered" evidence="1">
    <location>
        <begin position="369"/>
        <end position="497"/>
    </location>
</feature>
<dbReference type="AlphaFoldDB" id="A0A9W4H2Q6"/>
<evidence type="ECO:0000256" key="1">
    <source>
        <dbReference type="SAM" id="MobiDB-lite"/>
    </source>
</evidence>
<feature type="compositionally biased region" description="Basic and acidic residues" evidence="1">
    <location>
        <begin position="438"/>
        <end position="460"/>
    </location>
</feature>
<feature type="compositionally biased region" description="Basic and acidic residues" evidence="1">
    <location>
        <begin position="42"/>
        <end position="57"/>
    </location>
</feature>
<feature type="compositionally biased region" description="Low complexity" evidence="1">
    <location>
        <begin position="369"/>
        <end position="381"/>
    </location>
</feature>
<evidence type="ECO:0000313" key="2">
    <source>
        <dbReference type="EMBL" id="CAG7646173.1"/>
    </source>
</evidence>
<dbReference type="Proteomes" id="UP001153328">
    <property type="component" value="Unassembled WGS sequence"/>
</dbReference>
<name>A0A9W4H2Q6_9ACTN</name>
<feature type="compositionally biased region" description="Basic residues" evidence="1">
    <location>
        <begin position="323"/>
        <end position="332"/>
    </location>
</feature>
<sequence length="558" mass="63379">MPEEETPHAYEGNGSSDRDAGRAVLGDPGRRARGVLGGPGAGRDRVGVRGGGRDRLPRHGGLRPPGVHRHRLRQQRQRVRRLRRVRRRPAGRRGRDPGAAVLERHRRGPRRRSRRQRHGGARTGLRPHRRLGHLGGGPLTRDAAGRPQPDPGDRDDRRRTARPRLAHRRRPAGHGLGRRDGRLHDAPLHPRHRRRLELPGRAVHDGAVPTRPAHRRPRAAGRPRRVRQGVGRPLRRRLRAHRQQLHQPGQHDAGPGDDRAVPRDRPDEVRPGRQADPRPPPAGRRVPDHPRRRLLARRQPRPGRPAVVRRHVHGRPLHGAVRQVRRRQRPVLRHRDAAAGGLREPPPAARRPDEARVRRVEVRVVGGPCHRAGPRVLVPRGRLVRRGRDRDPRPDTGRPPAPGAADRDRTQPGPRHGGLPGPGERTVVPGRGQGRQRGQLDRDVVLGDVHADHRDRDRPRIRTPRHLPVRGDRGEGRRTGQDLPAQRRPDVSDDDFGRHERRGLHLLRQSPPGHQRPARAGSLPLLLRRGRRLTRRQTVPWWRCERVRSRAAARRRPR</sequence>
<feature type="compositionally biased region" description="Basic residues" evidence="1">
    <location>
        <begin position="290"/>
        <end position="316"/>
    </location>
</feature>
<feature type="compositionally biased region" description="Basic and acidic residues" evidence="1">
    <location>
        <begin position="254"/>
        <end position="276"/>
    </location>
</feature>
<gene>
    <name evidence="2" type="ORF">SBRY_40345</name>
</gene>
<feature type="region of interest" description="Disordered" evidence="1">
    <location>
        <begin position="1"/>
        <end position="355"/>
    </location>
</feature>